<keyword evidence="1" id="KW-0862">Zinc</keyword>
<dbReference type="EMBL" id="CADEBC010000088">
    <property type="protein sequence ID" value="CAB3222444.1"/>
    <property type="molecule type" value="Genomic_DNA"/>
</dbReference>
<evidence type="ECO:0000313" key="3">
    <source>
        <dbReference type="EMBL" id="CAB3222444.1"/>
    </source>
</evidence>
<dbReference type="AlphaFoldDB" id="A0A8S0YSB8"/>
<keyword evidence="1" id="KW-0863">Zinc-finger</keyword>
<dbReference type="OrthoDB" id="7489662at2759"/>
<proteinExistence type="predicted"/>
<keyword evidence="1" id="KW-0479">Metal-binding</keyword>
<accession>A0A8S0YSB8</accession>
<comment type="caution">
    <text evidence="3">The sequence shown here is derived from an EMBL/GenBank/DDBJ whole genome shotgun (WGS) entry which is preliminary data.</text>
</comment>
<protein>
    <recommendedName>
        <fullName evidence="2">C2H2-type domain-containing protein</fullName>
    </recommendedName>
</protein>
<name>A0A8S0YSB8_ARCPL</name>
<dbReference type="GO" id="GO:0008270">
    <property type="term" value="F:zinc ion binding"/>
    <property type="evidence" value="ECO:0007669"/>
    <property type="project" value="UniProtKB-KW"/>
</dbReference>
<gene>
    <name evidence="3" type="ORF">APLA_LOCUS1064</name>
</gene>
<dbReference type="Proteomes" id="UP000494106">
    <property type="component" value="Unassembled WGS sequence"/>
</dbReference>
<dbReference type="InterPro" id="IPR013087">
    <property type="entry name" value="Znf_C2H2_type"/>
</dbReference>
<dbReference type="PROSITE" id="PS00028">
    <property type="entry name" value="ZINC_FINGER_C2H2_1"/>
    <property type="match status" value="2"/>
</dbReference>
<organism evidence="3 4">
    <name type="scientific">Arctia plantaginis</name>
    <name type="common">Wood tiger moth</name>
    <name type="synonym">Phalaena plantaginis</name>
    <dbReference type="NCBI Taxonomy" id="874455"/>
    <lineage>
        <taxon>Eukaryota</taxon>
        <taxon>Metazoa</taxon>
        <taxon>Ecdysozoa</taxon>
        <taxon>Arthropoda</taxon>
        <taxon>Hexapoda</taxon>
        <taxon>Insecta</taxon>
        <taxon>Pterygota</taxon>
        <taxon>Neoptera</taxon>
        <taxon>Endopterygota</taxon>
        <taxon>Lepidoptera</taxon>
        <taxon>Glossata</taxon>
        <taxon>Ditrysia</taxon>
        <taxon>Noctuoidea</taxon>
        <taxon>Erebidae</taxon>
        <taxon>Arctiinae</taxon>
        <taxon>Arctia</taxon>
    </lineage>
</organism>
<evidence type="ECO:0000259" key="2">
    <source>
        <dbReference type="PROSITE" id="PS50157"/>
    </source>
</evidence>
<dbReference type="PROSITE" id="PS50157">
    <property type="entry name" value="ZINC_FINGER_C2H2_2"/>
    <property type="match status" value="1"/>
</dbReference>
<keyword evidence="4" id="KW-1185">Reference proteome</keyword>
<dbReference type="SMART" id="SM00355">
    <property type="entry name" value="ZnF_C2H2"/>
    <property type="match status" value="4"/>
</dbReference>
<evidence type="ECO:0000256" key="1">
    <source>
        <dbReference type="PROSITE-ProRule" id="PRU00042"/>
    </source>
</evidence>
<feature type="domain" description="C2H2-type" evidence="2">
    <location>
        <begin position="169"/>
        <end position="196"/>
    </location>
</feature>
<sequence>MLQSHPCELCDHVSKNRYTSLIHNIRHIIIPLINQTVHQCEICLHHFTSPNDLSQHKSEKHPLNVVTISNNIKDELYECDLVTFENQENTSQGKADCYNDDNDKTSYFKRFSIKNRLLFEEDILSSNSDKLLADLTTDCKVKVEWIPSIWETSYPNSVHYNELINPGVFRCKKCSKTFPSRYAAITHEASHIFFKNSQVTQCELCKQYILGDINKLKQHHITSHAQEMSKKYFGGRSEENDGRCEENGGIDEPNVKVSAKLKFCDICYSFCKNNSTHKYNCVVNVFADRDTYDLISCYFQLACVLAAQS</sequence>
<reference evidence="3 4" key="1">
    <citation type="submission" date="2020-04" db="EMBL/GenBank/DDBJ databases">
        <authorList>
            <person name="Wallbank WR R."/>
            <person name="Pardo Diaz C."/>
            <person name="Kozak K."/>
            <person name="Martin S."/>
            <person name="Jiggins C."/>
            <person name="Moest M."/>
            <person name="Warren A I."/>
            <person name="Byers J.R.P. K."/>
            <person name="Montejo-Kovacevich G."/>
            <person name="Yen C E."/>
        </authorList>
    </citation>
    <scope>NUCLEOTIDE SEQUENCE [LARGE SCALE GENOMIC DNA]</scope>
</reference>
<evidence type="ECO:0000313" key="4">
    <source>
        <dbReference type="Proteomes" id="UP000494106"/>
    </source>
</evidence>